<organism evidence="14 15">
    <name type="scientific">Pseudomonas asplenii</name>
    <dbReference type="NCBI Taxonomy" id="53407"/>
    <lineage>
        <taxon>Bacteria</taxon>
        <taxon>Pseudomonadati</taxon>
        <taxon>Pseudomonadota</taxon>
        <taxon>Gammaproteobacteria</taxon>
        <taxon>Pseudomonadales</taxon>
        <taxon>Pseudomonadaceae</taxon>
        <taxon>Pseudomonas</taxon>
    </lineage>
</organism>
<dbReference type="RefSeq" id="WP_054063847.1">
    <property type="nucleotide sequence ID" value="NZ_JSYZ01000018.1"/>
</dbReference>
<dbReference type="InterPro" id="IPR034593">
    <property type="entry name" value="DgoD-like"/>
</dbReference>
<dbReference type="InterPro" id="IPR017653">
    <property type="entry name" value="Glucarate_dehydratase"/>
</dbReference>
<dbReference type="UniPathway" id="UPA00564">
    <property type="reaction ID" value="UER00627"/>
</dbReference>
<dbReference type="SFLD" id="SFLDG00055">
    <property type="entry name" value="glucarate_dehydratase"/>
    <property type="match status" value="1"/>
</dbReference>
<comment type="caution">
    <text evidence="14">The sequence shown here is derived from an EMBL/GenBank/DDBJ whole genome shotgun (WGS) entry which is preliminary data.</text>
</comment>
<dbReference type="SFLD" id="SFLDS00001">
    <property type="entry name" value="Enolase"/>
    <property type="match status" value="1"/>
</dbReference>
<keyword evidence="7 12" id="KW-0460">Magnesium</keyword>
<feature type="binding site" evidence="11">
    <location>
        <position position="108"/>
    </location>
    <ligand>
        <name>substrate</name>
    </ligand>
</feature>
<feature type="active site" description="Proton acceptor" evidence="10">
    <location>
        <position position="212"/>
    </location>
</feature>
<dbReference type="GO" id="GO:0000287">
    <property type="term" value="F:magnesium ion binding"/>
    <property type="evidence" value="ECO:0007669"/>
    <property type="project" value="UniProtKB-UniRule"/>
</dbReference>
<accession>A0A0N0E2G1</accession>
<evidence type="ECO:0000313" key="15">
    <source>
        <dbReference type="Proteomes" id="UP000037931"/>
    </source>
</evidence>
<dbReference type="PANTHER" id="PTHR48080">
    <property type="entry name" value="D-GALACTONATE DEHYDRATASE-RELATED"/>
    <property type="match status" value="1"/>
</dbReference>
<dbReference type="OrthoDB" id="193563at2"/>
<evidence type="ECO:0000256" key="12">
    <source>
        <dbReference type="PIRSR" id="PIRSR617653-3"/>
    </source>
</evidence>
<evidence type="ECO:0000256" key="3">
    <source>
        <dbReference type="ARBA" id="ARBA00005183"/>
    </source>
</evidence>
<evidence type="ECO:0000256" key="9">
    <source>
        <dbReference type="NCBIfam" id="TIGR03247"/>
    </source>
</evidence>
<keyword evidence="6 12" id="KW-0479">Metal-binding</keyword>
<dbReference type="Gene3D" id="3.20.20.120">
    <property type="entry name" value="Enolase-like C-terminal domain"/>
    <property type="match status" value="1"/>
</dbReference>
<protein>
    <recommendedName>
        <fullName evidence="5 9">Glucarate dehydratase</fullName>
        <ecNumber evidence="5 9">4.2.1.40</ecNumber>
    </recommendedName>
</protein>
<dbReference type="SUPFAM" id="SSF54826">
    <property type="entry name" value="Enolase N-terminal domain-like"/>
    <property type="match status" value="1"/>
</dbReference>
<keyword evidence="8 14" id="KW-0456">Lyase</keyword>
<evidence type="ECO:0000256" key="6">
    <source>
        <dbReference type="ARBA" id="ARBA00022723"/>
    </source>
</evidence>
<feature type="binding site" evidence="11">
    <location>
        <position position="210"/>
    </location>
    <ligand>
        <name>substrate</name>
    </ligand>
</feature>
<comment type="similarity">
    <text evidence="4">Belongs to the mandelate racemase/muconate lactonizing enzyme family. GlucD subfamily.</text>
</comment>
<keyword evidence="15" id="KW-1185">Reference proteome</keyword>
<evidence type="ECO:0000256" key="11">
    <source>
        <dbReference type="PIRSR" id="PIRSR617653-2"/>
    </source>
</evidence>
<evidence type="ECO:0000256" key="10">
    <source>
        <dbReference type="PIRSR" id="PIRSR617653-1"/>
    </source>
</evidence>
<feature type="binding site" evidence="11">
    <location>
        <position position="37"/>
    </location>
    <ligand>
        <name>substrate</name>
    </ligand>
</feature>
<dbReference type="Proteomes" id="UP000037931">
    <property type="component" value="Unassembled WGS sequence"/>
</dbReference>
<dbReference type="InterPro" id="IPR036849">
    <property type="entry name" value="Enolase-like_C_sf"/>
</dbReference>
<evidence type="ECO:0000256" key="4">
    <source>
        <dbReference type="ARBA" id="ARBA00009938"/>
    </source>
</evidence>
<evidence type="ECO:0000256" key="2">
    <source>
        <dbReference type="ARBA" id="ARBA00001946"/>
    </source>
</evidence>
<dbReference type="EC" id="4.2.1.40" evidence="5 9"/>
<dbReference type="STRING" id="50340.PF66_04536"/>
<dbReference type="Pfam" id="PF13378">
    <property type="entry name" value="MR_MLE_C"/>
    <property type="match status" value="1"/>
</dbReference>
<feature type="binding site" evidence="11">
    <location>
        <position position="155"/>
    </location>
    <ligand>
        <name>substrate</name>
    </ligand>
</feature>
<dbReference type="NCBIfam" id="TIGR03247">
    <property type="entry name" value="glucar-dehydr"/>
    <property type="match status" value="1"/>
</dbReference>
<feature type="binding site" evidence="11">
    <location>
        <position position="426"/>
    </location>
    <ligand>
        <name>substrate</name>
    </ligand>
</feature>
<dbReference type="SFLD" id="SFLDF00005">
    <property type="entry name" value="glucarate_dehydratase"/>
    <property type="match status" value="1"/>
</dbReference>
<feature type="binding site" evidence="12">
    <location>
        <position position="240"/>
    </location>
    <ligand>
        <name>Mg(2+)</name>
        <dbReference type="ChEBI" id="CHEBI:18420"/>
    </ligand>
</feature>
<evidence type="ECO:0000259" key="13">
    <source>
        <dbReference type="SMART" id="SM00922"/>
    </source>
</evidence>
<evidence type="ECO:0000256" key="8">
    <source>
        <dbReference type="ARBA" id="ARBA00023239"/>
    </source>
</evidence>
<feature type="binding site" evidence="11">
    <location>
        <position position="294"/>
    </location>
    <ligand>
        <name>substrate</name>
    </ligand>
</feature>
<dbReference type="CDD" id="cd03323">
    <property type="entry name" value="D-glucarate_dehydratase"/>
    <property type="match status" value="1"/>
</dbReference>
<dbReference type="InterPro" id="IPR034598">
    <property type="entry name" value="GlucD-like"/>
</dbReference>
<dbReference type="PANTHER" id="PTHR48080:SF4">
    <property type="entry name" value="GLUCARATE DEHYDRATASE"/>
    <property type="match status" value="1"/>
</dbReference>
<dbReference type="GO" id="GO:0008872">
    <property type="term" value="F:glucarate dehydratase activity"/>
    <property type="evidence" value="ECO:0007669"/>
    <property type="project" value="UniProtKB-UniRule"/>
</dbReference>
<dbReference type="SMART" id="SM00922">
    <property type="entry name" value="MR_MLE"/>
    <property type="match status" value="1"/>
</dbReference>
<proteinExistence type="inferred from homology"/>
<evidence type="ECO:0000256" key="7">
    <source>
        <dbReference type="ARBA" id="ARBA00022842"/>
    </source>
</evidence>
<dbReference type="InterPro" id="IPR013342">
    <property type="entry name" value="Mandelate_racemase_C"/>
</dbReference>
<comment type="catalytic activity">
    <reaction evidence="1">
        <text>D-glucarate = 5-dehydro-4-deoxy-D-glucarate + H2O</text>
        <dbReference type="Rhea" id="RHEA:14573"/>
        <dbReference type="ChEBI" id="CHEBI:15377"/>
        <dbReference type="ChEBI" id="CHEBI:30612"/>
        <dbReference type="ChEBI" id="CHEBI:42819"/>
        <dbReference type="EC" id="4.2.1.40"/>
    </reaction>
</comment>
<dbReference type="Gene3D" id="3.30.390.10">
    <property type="entry name" value="Enolase-like, N-terminal domain"/>
    <property type="match status" value="1"/>
</dbReference>
<dbReference type="AlphaFoldDB" id="A0A0N0E2G1"/>
<evidence type="ECO:0000256" key="1">
    <source>
        <dbReference type="ARBA" id="ARBA00001426"/>
    </source>
</evidence>
<comment type="cofactor">
    <cofactor evidence="2 12">
        <name>Mg(2+)</name>
        <dbReference type="ChEBI" id="CHEBI:18420"/>
    </cofactor>
</comment>
<dbReference type="PATRIC" id="fig|50340.43.peg.1837"/>
<dbReference type="GO" id="GO:0042838">
    <property type="term" value="P:D-glucarate catabolic process"/>
    <property type="evidence" value="ECO:0007669"/>
    <property type="project" value="UniProtKB-UniPathway"/>
</dbReference>
<feature type="active site" description="Proton acceptor" evidence="10">
    <location>
        <position position="344"/>
    </location>
</feature>
<sequence>MNAQMLGTAGQTPVISGFQVIPVAGHDSMLLNLSGAHGPFFTRNLVIITDSSGRTGVGEVPGGERIRATLEDARGLLLGQSIGNYQKLLNQVRQTFAERDAGGRGLQTFDLRITIHAVTALEAALLDLLGQFLGVPVAALLGEGQQREAVKVLGYLFYIGDRQRTNLAYRNEAEAEDAWFRLRHEQAMTPEAIVRLAEAAQARYGFNDFKLKGGVLEGAREMEAVTALAERFPEARITLDPNGAWSLREAIALCRDQHRVLAYAEDPCGAENGYSGREVMAEFRRATGLPTATNMIATDWREMGHAIQLHAVDIPLADPHFWTLQGSVRVAQMCHEWGLTWGSHSNNHFDISLAMFTHVAAAAPGEITAIDTHWIWQDGQGLTREPLQIVDGFIQVPQKPGLGIELDMDAVARAHECYRHMGLGARDDSVAMQCLIPGWSFDNKRPCLVR</sequence>
<dbReference type="EMBL" id="JSYZ01000018">
    <property type="protein sequence ID" value="KPA88860.1"/>
    <property type="molecule type" value="Genomic_DNA"/>
</dbReference>
<dbReference type="SUPFAM" id="SSF51604">
    <property type="entry name" value="Enolase C-terminal domain-like"/>
    <property type="match status" value="1"/>
</dbReference>
<gene>
    <name evidence="14" type="ORF">PF66_04536</name>
</gene>
<feature type="binding site" evidence="12">
    <location>
        <position position="271"/>
    </location>
    <ligand>
        <name>Mg(2+)</name>
        <dbReference type="ChEBI" id="CHEBI:18420"/>
    </ligand>
</feature>
<evidence type="ECO:0000313" key="14">
    <source>
        <dbReference type="EMBL" id="KPA88860.1"/>
    </source>
</evidence>
<feature type="binding site" evidence="11">
    <location>
        <begin position="344"/>
        <end position="346"/>
    </location>
    <ligand>
        <name>substrate</name>
    </ligand>
</feature>
<dbReference type="InterPro" id="IPR029065">
    <property type="entry name" value="Enolase_C-like"/>
</dbReference>
<comment type="pathway">
    <text evidence="3">Carbohydrate acid metabolism; D-glucarate degradation; 2,5-dioxopentanoate from D-glucarate: step 1/2.</text>
</comment>
<evidence type="ECO:0000256" key="5">
    <source>
        <dbReference type="ARBA" id="ARBA00011973"/>
    </source>
</evidence>
<feature type="binding site" evidence="11">
    <location>
        <begin position="240"/>
        <end position="242"/>
    </location>
    <ligand>
        <name>substrate</name>
    </ligand>
</feature>
<feature type="binding site" evidence="12">
    <location>
        <position position="294"/>
    </location>
    <ligand>
        <name>Mg(2+)</name>
        <dbReference type="ChEBI" id="CHEBI:18420"/>
    </ligand>
</feature>
<feature type="binding site" evidence="11">
    <location>
        <position position="373"/>
    </location>
    <ligand>
        <name>substrate</name>
    </ligand>
</feature>
<reference evidence="14 15" key="1">
    <citation type="journal article" date="2015" name="PLoS ONE">
        <title>Rice-Infecting Pseudomonas Genomes Are Highly Accessorized and Harbor Multiple Putative Virulence Mechanisms to Cause Sheath Brown Rot.</title>
        <authorList>
            <person name="Quibod I.L."/>
            <person name="Grande G."/>
            <person name="Oreiro E.G."/>
            <person name="Borja F.N."/>
            <person name="Dossa G.S."/>
            <person name="Mauleon R."/>
            <person name="Cruz C.V."/>
            <person name="Oliva R."/>
        </authorList>
    </citation>
    <scope>NUCLEOTIDE SEQUENCE [LARGE SCALE GENOMIC DNA]</scope>
    <source>
        <strain evidence="14 15">IRRI 6609</strain>
    </source>
</reference>
<dbReference type="InterPro" id="IPR029017">
    <property type="entry name" value="Enolase-like_N"/>
</dbReference>
<feature type="domain" description="Mandelate racemase/muconate lactonizing enzyme C-terminal" evidence="13">
    <location>
        <begin position="190"/>
        <end position="290"/>
    </location>
</feature>
<name>A0A0N0E2G1_9PSED</name>